<organism evidence="1 2">
    <name type="scientific">Caenorhabditis remanei</name>
    <name type="common">Caenorhabditis vulgaris</name>
    <dbReference type="NCBI Taxonomy" id="31234"/>
    <lineage>
        <taxon>Eukaryota</taxon>
        <taxon>Metazoa</taxon>
        <taxon>Ecdysozoa</taxon>
        <taxon>Nematoda</taxon>
        <taxon>Chromadorea</taxon>
        <taxon>Rhabditida</taxon>
        <taxon>Rhabditina</taxon>
        <taxon>Rhabditomorpha</taxon>
        <taxon>Rhabditoidea</taxon>
        <taxon>Rhabditidae</taxon>
        <taxon>Peloderinae</taxon>
        <taxon>Caenorhabditis</taxon>
    </lineage>
</organism>
<dbReference type="Proteomes" id="UP000216624">
    <property type="component" value="Unassembled WGS sequence"/>
</dbReference>
<dbReference type="PROSITE" id="PS00061">
    <property type="entry name" value="ADH_SHORT"/>
    <property type="match status" value="1"/>
</dbReference>
<accession>A0A261B6J6</accession>
<dbReference type="GO" id="GO:0008210">
    <property type="term" value="P:estrogen metabolic process"/>
    <property type="evidence" value="ECO:0007669"/>
    <property type="project" value="UniProtKB-ARBA"/>
</dbReference>
<dbReference type="GO" id="GO:0047035">
    <property type="term" value="F:testosterone dehydrogenase (NAD+) activity"/>
    <property type="evidence" value="ECO:0007669"/>
    <property type="project" value="UniProtKB-EC"/>
</dbReference>
<keyword evidence="2" id="KW-1185">Reference proteome</keyword>
<dbReference type="GO" id="GO:0004303">
    <property type="term" value="F:estradiol 17-beta-dehydrogenase [NAD(P)+] activity"/>
    <property type="evidence" value="ECO:0007669"/>
    <property type="project" value="UniProtKB-EC"/>
</dbReference>
<dbReference type="OMA" id="VWDTTMA"/>
<dbReference type="SMART" id="SM00822">
    <property type="entry name" value="PKS_KR"/>
    <property type="match status" value="1"/>
</dbReference>
<gene>
    <name evidence="1" type="ORF">FL82_00034</name>
</gene>
<dbReference type="InterPro" id="IPR002347">
    <property type="entry name" value="SDR_fam"/>
</dbReference>
<dbReference type="CDD" id="cd05333">
    <property type="entry name" value="BKR_SDR_c"/>
    <property type="match status" value="1"/>
</dbReference>
<dbReference type="OrthoDB" id="294295at2759"/>
<dbReference type="PANTHER" id="PTHR42760:SF83">
    <property type="entry name" value="(3R)-3-HYDROXYACYL-COA DEHYDROGENASE"/>
    <property type="match status" value="1"/>
</dbReference>
<dbReference type="EMBL" id="NMWX01000001">
    <property type="protein sequence ID" value="OZG05941.1"/>
    <property type="molecule type" value="Genomic_DNA"/>
</dbReference>
<dbReference type="Pfam" id="PF13561">
    <property type="entry name" value="adh_short_C2"/>
    <property type="match status" value="1"/>
</dbReference>
<dbReference type="GO" id="GO:0048038">
    <property type="term" value="F:quinone binding"/>
    <property type="evidence" value="ECO:0007669"/>
    <property type="project" value="TreeGrafter"/>
</dbReference>
<dbReference type="KEGG" id="crq:GCK72_022291"/>
<dbReference type="HOGENOM" id="CLU_010194_1_3_1"/>
<comment type="caution">
    <text evidence="1">The sequence shown here is derived from an EMBL/GenBank/DDBJ whole genome shotgun (WGS) entry which is preliminary data.</text>
</comment>
<proteinExistence type="predicted"/>
<dbReference type="STRING" id="31234.E3M9X8"/>
<evidence type="ECO:0000313" key="2">
    <source>
        <dbReference type="Proteomes" id="UP000216624"/>
    </source>
</evidence>
<evidence type="ECO:0000313" key="1">
    <source>
        <dbReference type="EMBL" id="OZG05941.1"/>
    </source>
</evidence>
<protein>
    <submittedName>
        <fullName evidence="1">Uncharacterized protein</fullName>
    </submittedName>
</protein>
<dbReference type="PRINTS" id="PR00080">
    <property type="entry name" value="SDRFAMILY"/>
</dbReference>
<dbReference type="InterPro" id="IPR036291">
    <property type="entry name" value="NAD(P)-bd_dom_sf"/>
</dbReference>
<dbReference type="NCBIfam" id="NF009466">
    <property type="entry name" value="PRK12826.1-2"/>
    <property type="match status" value="1"/>
</dbReference>
<dbReference type="InterPro" id="IPR057326">
    <property type="entry name" value="KR_dom"/>
</dbReference>
<dbReference type="PANTHER" id="PTHR42760">
    <property type="entry name" value="SHORT-CHAIN DEHYDROGENASES/REDUCTASES FAMILY MEMBER"/>
    <property type="match status" value="1"/>
</dbReference>
<dbReference type="GO" id="GO:0005759">
    <property type="term" value="C:mitochondrial matrix"/>
    <property type="evidence" value="ECO:0007669"/>
    <property type="project" value="UniProtKB-SubCell"/>
</dbReference>
<sequence>MSALLAGRIAVVTGGGAGIGKSICQTLANHGARVVVADWNVDTAAATAKDLPSTSAKHSSCFVDVADVDSVQKLRDHVKTIGTSSILVNCAGVTRDSTLVKMTQDNWDSVIKVNLNGVFHLSQAFVRESVENNNHPLSIINVSSIVGKMGNFGQTNYAATKAGVIGFTKSAAKELAKKNVRVNAVLPGFIKTAMTEKMPPNVLAEICKGIPMGRMGEPEEIANSVLYLASDLSSYVTGATLEVTGGFSM</sequence>
<dbReference type="PRINTS" id="PR00081">
    <property type="entry name" value="GDHRDH"/>
</dbReference>
<dbReference type="SUPFAM" id="SSF51735">
    <property type="entry name" value="NAD(P)-binding Rossmann-fold domains"/>
    <property type="match status" value="1"/>
</dbReference>
<feature type="non-terminal residue" evidence="1">
    <location>
        <position position="1"/>
    </location>
</feature>
<name>A0A261B6J6_CAERE</name>
<dbReference type="GO" id="GO:0006633">
    <property type="term" value="P:fatty acid biosynthetic process"/>
    <property type="evidence" value="ECO:0007669"/>
    <property type="project" value="UniProtKB-KW"/>
</dbReference>
<dbReference type="Gene3D" id="3.40.50.720">
    <property type="entry name" value="NAD(P)-binding Rossmann-like Domain"/>
    <property type="match status" value="1"/>
</dbReference>
<dbReference type="eggNOG" id="KOG1200">
    <property type="taxonomic scope" value="Eukaryota"/>
</dbReference>
<dbReference type="InterPro" id="IPR020904">
    <property type="entry name" value="Sc_DH/Rdtase_CS"/>
</dbReference>
<reference evidence="1" key="1">
    <citation type="submission" date="2017-08" db="EMBL/GenBank/DDBJ databases">
        <authorList>
            <person name="de Groot N.N."/>
        </authorList>
    </citation>
    <scope>NUCLEOTIDE SEQUENCE [LARGE SCALE GENOMIC DNA]</scope>
    <source>
        <strain evidence="1">PX439</strain>
    </source>
</reference>
<dbReference type="CTD" id="9809641"/>